<evidence type="ECO:0000313" key="10">
    <source>
        <dbReference type="EMBL" id="KKU25219.1"/>
    </source>
</evidence>
<evidence type="ECO:0000256" key="4">
    <source>
        <dbReference type="ARBA" id="ARBA00008236"/>
    </source>
</evidence>
<evidence type="ECO:0000256" key="6">
    <source>
        <dbReference type="ARBA" id="ARBA00022670"/>
    </source>
</evidence>
<dbReference type="InterPro" id="IPR000787">
    <property type="entry name" value="Peptidase_M29"/>
</dbReference>
<dbReference type="AlphaFoldDB" id="A0A0G1NWZ8"/>
<dbReference type="PRINTS" id="PR00919">
    <property type="entry name" value="THERMOPTASE"/>
</dbReference>
<dbReference type="GO" id="GO:0008237">
    <property type="term" value="F:metallopeptidase activity"/>
    <property type="evidence" value="ECO:0007669"/>
    <property type="project" value="UniProtKB-KW"/>
</dbReference>
<evidence type="ECO:0000256" key="7">
    <source>
        <dbReference type="ARBA" id="ARBA00022723"/>
    </source>
</evidence>
<keyword evidence="6" id="KW-0645">Protease</keyword>
<keyword evidence="8" id="KW-0378">Hydrolase</keyword>
<protein>
    <submittedName>
        <fullName evidence="10">Peptidase M29, aminopeptidase II</fullName>
    </submittedName>
</protein>
<name>A0A0G1NWZ8_9BACT</name>
<dbReference type="GO" id="GO:0046872">
    <property type="term" value="F:metal ion binding"/>
    <property type="evidence" value="ECO:0007669"/>
    <property type="project" value="UniProtKB-KW"/>
</dbReference>
<comment type="caution">
    <text evidence="10">The sequence shown here is derived from an EMBL/GenBank/DDBJ whole genome shotgun (WGS) entry which is preliminary data.</text>
</comment>
<comment type="cofactor">
    <cofactor evidence="3">
        <name>Zn(2+)</name>
        <dbReference type="ChEBI" id="CHEBI:29105"/>
    </cofactor>
</comment>
<evidence type="ECO:0000256" key="3">
    <source>
        <dbReference type="ARBA" id="ARBA00001947"/>
    </source>
</evidence>
<evidence type="ECO:0000256" key="1">
    <source>
        <dbReference type="ARBA" id="ARBA00001941"/>
    </source>
</evidence>
<evidence type="ECO:0000256" key="8">
    <source>
        <dbReference type="ARBA" id="ARBA00022801"/>
    </source>
</evidence>
<evidence type="ECO:0000256" key="2">
    <source>
        <dbReference type="ARBA" id="ARBA00001946"/>
    </source>
</evidence>
<dbReference type="Proteomes" id="UP000034643">
    <property type="component" value="Unassembled WGS sequence"/>
</dbReference>
<dbReference type="SUPFAM" id="SSF144052">
    <property type="entry name" value="Thermophilic metalloprotease-like"/>
    <property type="match status" value="1"/>
</dbReference>
<keyword evidence="7" id="KW-0479">Metal-binding</keyword>
<dbReference type="InterPro" id="IPR052170">
    <property type="entry name" value="M29_Exopeptidase"/>
</dbReference>
<reference evidence="10 11" key="1">
    <citation type="journal article" date="2015" name="Nature">
        <title>rRNA introns, odd ribosomes, and small enigmatic genomes across a large radiation of phyla.</title>
        <authorList>
            <person name="Brown C.T."/>
            <person name="Hug L.A."/>
            <person name="Thomas B.C."/>
            <person name="Sharon I."/>
            <person name="Castelle C.J."/>
            <person name="Singh A."/>
            <person name="Wilkins M.J."/>
            <person name="Williams K.H."/>
            <person name="Banfield J.F."/>
        </authorList>
    </citation>
    <scope>NUCLEOTIDE SEQUENCE [LARGE SCALE GENOMIC DNA]</scope>
</reference>
<accession>A0A0G1NWZ8</accession>
<comment type="cofactor">
    <cofactor evidence="2">
        <name>Mg(2+)</name>
        <dbReference type="ChEBI" id="CHEBI:18420"/>
    </cofactor>
</comment>
<keyword evidence="9" id="KW-0482">Metalloprotease</keyword>
<keyword evidence="5 10" id="KW-0031">Aminopeptidase</keyword>
<dbReference type="Gene3D" id="3.40.1830.10">
    <property type="entry name" value="Thermophilic metalloprotease (M29)"/>
    <property type="match status" value="1"/>
</dbReference>
<dbReference type="InterPro" id="IPR035097">
    <property type="entry name" value="M29_N-terminal"/>
</dbReference>
<comment type="similarity">
    <text evidence="4">Belongs to the peptidase M29 family.</text>
</comment>
<dbReference type="PANTHER" id="PTHR34448:SF1">
    <property type="entry name" value="BLL6088 PROTEIN"/>
    <property type="match status" value="1"/>
</dbReference>
<proteinExistence type="inferred from homology"/>
<dbReference type="Pfam" id="PF02073">
    <property type="entry name" value="Peptidase_M29"/>
    <property type="match status" value="1"/>
</dbReference>
<sequence>MSLIDLRVSKLAKLLVNCIKAKRGDRAIIAADYAAKPLVKEVYKELLLAGVSEIRVHYDFEDQWSARYYSELNEVFYQYASDSQLTSFPKTALYEIKNSDVWVAIRATPNTRGLTNIDPVKISKRAKVVRPLIDWRVEKTRWIITNFPVESLAQEADMSLSDYEDFVYAGTIGIDWKKLHQEQEKLRKVVDRTQEVHIVGIDTDLTLNIGGRKAVNGSGGFNMPDGEVFTSVVEDSANGFISYTYPALYSGKEFHQVRLEFRKGKVVAATATKGEKDLNKILDIDPGGRYIGELGIGNNFKIDRFVKDILFDEKIGGTVHLALGKGYKETLSKNKSALHWDMIKDLRGGGELWFDGKLVQKNGKWLIKL</sequence>
<comment type="cofactor">
    <cofactor evidence="1">
        <name>Co(2+)</name>
        <dbReference type="ChEBI" id="CHEBI:48828"/>
    </cofactor>
</comment>
<evidence type="ECO:0000256" key="9">
    <source>
        <dbReference type="ARBA" id="ARBA00023049"/>
    </source>
</evidence>
<evidence type="ECO:0000256" key="5">
    <source>
        <dbReference type="ARBA" id="ARBA00022438"/>
    </source>
</evidence>
<evidence type="ECO:0000313" key="11">
    <source>
        <dbReference type="Proteomes" id="UP000034643"/>
    </source>
</evidence>
<organism evidence="10 11">
    <name type="scientific">Candidatus Woesebacteria bacterium GW2011_GWF1_46_13</name>
    <dbReference type="NCBI Taxonomy" id="1618602"/>
    <lineage>
        <taxon>Bacteria</taxon>
        <taxon>Candidatus Woeseibacteriota</taxon>
    </lineage>
</organism>
<dbReference type="EMBL" id="LCLV01000001">
    <property type="protein sequence ID" value="KKU25219.1"/>
    <property type="molecule type" value="Genomic_DNA"/>
</dbReference>
<dbReference type="GO" id="GO:0004177">
    <property type="term" value="F:aminopeptidase activity"/>
    <property type="evidence" value="ECO:0007669"/>
    <property type="project" value="UniProtKB-KW"/>
</dbReference>
<dbReference type="GO" id="GO:0006508">
    <property type="term" value="P:proteolysis"/>
    <property type="evidence" value="ECO:0007669"/>
    <property type="project" value="UniProtKB-KW"/>
</dbReference>
<dbReference type="PANTHER" id="PTHR34448">
    <property type="entry name" value="AMINOPEPTIDASE"/>
    <property type="match status" value="1"/>
</dbReference>
<gene>
    <name evidence="10" type="ORF">UX34_C0001G0013</name>
</gene>